<feature type="transmembrane region" description="Helical" evidence="2">
    <location>
        <begin position="633"/>
        <end position="656"/>
    </location>
</feature>
<feature type="transmembrane region" description="Helical" evidence="2">
    <location>
        <begin position="714"/>
        <end position="732"/>
    </location>
</feature>
<accession>Q241U5</accession>
<feature type="transmembrane region" description="Helical" evidence="2">
    <location>
        <begin position="774"/>
        <end position="800"/>
    </location>
</feature>
<keyword evidence="4" id="KW-1185">Reference proteome</keyword>
<keyword evidence="2 3" id="KW-0812">Transmembrane</keyword>
<name>Q241U5_TETTS</name>
<feature type="transmembrane region" description="Helical" evidence="2">
    <location>
        <begin position="752"/>
        <end position="768"/>
    </location>
</feature>
<dbReference type="EMBL" id="GG662532">
    <property type="protein sequence ID" value="EAS02475.2"/>
    <property type="molecule type" value="Genomic_DNA"/>
</dbReference>
<dbReference type="KEGG" id="tet:TTHERM_00629840"/>
<feature type="region of interest" description="Disordered" evidence="1">
    <location>
        <begin position="934"/>
        <end position="966"/>
    </location>
</feature>
<gene>
    <name evidence="3" type="ORF">TTHERM_00629840</name>
</gene>
<dbReference type="PANTHER" id="PTHR11319:SF35">
    <property type="entry name" value="OUTER MEMBRANE PROTEIN PMPC-RELATED"/>
    <property type="match status" value="1"/>
</dbReference>
<feature type="transmembrane region" description="Helical" evidence="2">
    <location>
        <begin position="483"/>
        <end position="503"/>
    </location>
</feature>
<organism evidence="3 4">
    <name type="scientific">Tetrahymena thermophila (strain SB210)</name>
    <dbReference type="NCBI Taxonomy" id="312017"/>
    <lineage>
        <taxon>Eukaryota</taxon>
        <taxon>Sar</taxon>
        <taxon>Alveolata</taxon>
        <taxon>Ciliophora</taxon>
        <taxon>Intramacronucleata</taxon>
        <taxon>Oligohymenophorea</taxon>
        <taxon>Hymenostomatida</taxon>
        <taxon>Tetrahymenina</taxon>
        <taxon>Tetrahymenidae</taxon>
        <taxon>Tetrahymena</taxon>
    </lineage>
</organism>
<feature type="transmembrane region" description="Helical" evidence="2">
    <location>
        <begin position="429"/>
        <end position="445"/>
    </location>
</feature>
<dbReference type="PANTHER" id="PTHR11319">
    <property type="entry name" value="G PROTEIN-COUPLED RECEPTOR-RELATED"/>
    <property type="match status" value="1"/>
</dbReference>
<feature type="transmembrane region" description="Helical" evidence="2">
    <location>
        <begin position="577"/>
        <end position="595"/>
    </location>
</feature>
<dbReference type="HOGENOM" id="CLU_003191_4_0_1"/>
<sequence>MKIKDSKNQLLQLFQGGAIQLQNTKTVEIKYSLFKNCLALGSGGAIYSFQSKQKATFEIFMTQFIENQSIQDSGGALYFLQQTGINITQSNFTSNSALQSNGGAICFQSSSLIDFQTTNFSLNQADIGGSIYYSATSSDLLKKQILSKNKIYFEKNQASFYGQNIGSIPFWLGISEKPSQQYLKIVNKYKISNISSGNYLDQPLYLNFIDEEGNPFNFLGTSSLNSVRNDFSLQLYFQNNSQIIIQQGINAQLNETIGLFQLNFQSIYKLSQTQEIYILSNQIQQDKYLQLALELQYRDCIKGETISEKDQFIQCNQCVQGRYSLKIPNMQKDANNLQCISCPQQASFCQGSQIILRDGYWRENDSTDQIYSCKLNSCSFGNKNSKNGCLEGYVGPLCNSCDSKISVWEYQYGLKDQNCYICNEWIQQYFYFSIYFAVYFVYIAYSHHKIIKTKILKYKLIIFKKIDLFITSKSSSQGKDFSLLFKIFINYLQILSCIMQFNITIPSFFNLSLNIFGDPIQLTVTSFDCLFKMSDKYPVWLNRIVTQVVSIIAIYFLINLSLVIITVKGSNDKKRAIAKIPKFLTMTFIFVYVFYQPSLSKLLIQGIFCTQIGTKYYLISDYSQQCYTYYHKLYSFSIIIPLIVFWCFLIPTYIFFKLKSFQQIDHHQNIKGEKIDNLLTFGILYDGYKTKFLYWEIFKIFHKFILMSITNLNISQYTQVSIILLTTTFYLYTLTKNQPHKNVKQFEIEKQLIYKLLYTYALLLVIINDNTQQSIYKIIGLIIVAYINLTSFTLVFVILVGQIQIQIDDIDSYYNYFKKCLLKIKNRYPNTFKFLYFRKIKIIRIHQLWKKVIISFRQNLFTSKNFYSSKTQTLVQQTEAARIQQHINQNIIRNTVMSSSNILQNSYEFKENIHQNQPIPQSLKVLQMQNISRSPSLDSLNSHKNSSEANKLTRKSQFKDLIQEDQ</sequence>
<dbReference type="AlphaFoldDB" id="Q241U5"/>
<evidence type="ECO:0000313" key="3">
    <source>
        <dbReference type="EMBL" id="EAS02475.2"/>
    </source>
</evidence>
<protein>
    <submittedName>
        <fullName evidence="3">Transmembrane protein, putative</fullName>
    </submittedName>
</protein>
<dbReference type="Proteomes" id="UP000009168">
    <property type="component" value="Unassembled WGS sequence"/>
</dbReference>
<feature type="transmembrane region" description="Helical" evidence="2">
    <location>
        <begin position="544"/>
        <end position="565"/>
    </location>
</feature>
<feature type="compositionally biased region" description="Basic and acidic residues" evidence="1">
    <location>
        <begin position="957"/>
        <end position="966"/>
    </location>
</feature>
<proteinExistence type="predicted"/>
<keyword evidence="2" id="KW-0472">Membrane</keyword>
<dbReference type="RefSeq" id="XP_001022720.2">
    <property type="nucleotide sequence ID" value="XM_001022720.2"/>
</dbReference>
<reference evidence="4" key="1">
    <citation type="journal article" date="2006" name="PLoS Biol.">
        <title>Macronuclear genome sequence of the ciliate Tetrahymena thermophila, a model eukaryote.</title>
        <authorList>
            <person name="Eisen J.A."/>
            <person name="Coyne R.S."/>
            <person name="Wu M."/>
            <person name="Wu D."/>
            <person name="Thiagarajan M."/>
            <person name="Wortman J.R."/>
            <person name="Badger J.H."/>
            <person name="Ren Q."/>
            <person name="Amedeo P."/>
            <person name="Jones K.M."/>
            <person name="Tallon L.J."/>
            <person name="Delcher A.L."/>
            <person name="Salzberg S.L."/>
            <person name="Silva J.C."/>
            <person name="Haas B.J."/>
            <person name="Majoros W.H."/>
            <person name="Farzad M."/>
            <person name="Carlton J.M."/>
            <person name="Smith R.K. Jr."/>
            <person name="Garg J."/>
            <person name="Pearlman R.E."/>
            <person name="Karrer K.M."/>
            <person name="Sun L."/>
            <person name="Manning G."/>
            <person name="Elde N.C."/>
            <person name="Turkewitz A.P."/>
            <person name="Asai D.J."/>
            <person name="Wilkes D.E."/>
            <person name="Wang Y."/>
            <person name="Cai H."/>
            <person name="Collins K."/>
            <person name="Stewart B.A."/>
            <person name="Lee S.R."/>
            <person name="Wilamowska K."/>
            <person name="Weinberg Z."/>
            <person name="Ruzzo W.L."/>
            <person name="Wloga D."/>
            <person name="Gaertig J."/>
            <person name="Frankel J."/>
            <person name="Tsao C.-C."/>
            <person name="Gorovsky M.A."/>
            <person name="Keeling P.J."/>
            <person name="Waller R.F."/>
            <person name="Patron N.J."/>
            <person name="Cherry J.M."/>
            <person name="Stover N.A."/>
            <person name="Krieger C.J."/>
            <person name="del Toro C."/>
            <person name="Ryder H.F."/>
            <person name="Williamson S.C."/>
            <person name="Barbeau R.A."/>
            <person name="Hamilton E.P."/>
            <person name="Orias E."/>
        </authorList>
    </citation>
    <scope>NUCLEOTIDE SEQUENCE [LARGE SCALE GENOMIC DNA]</scope>
    <source>
        <strain evidence="4">SB210</strain>
    </source>
</reference>
<feature type="compositionally biased region" description="Polar residues" evidence="1">
    <location>
        <begin position="934"/>
        <end position="950"/>
    </location>
</feature>
<dbReference type="GeneID" id="7836302"/>
<evidence type="ECO:0000256" key="2">
    <source>
        <dbReference type="SAM" id="Phobius"/>
    </source>
</evidence>
<evidence type="ECO:0000313" key="4">
    <source>
        <dbReference type="Proteomes" id="UP000009168"/>
    </source>
</evidence>
<keyword evidence="2" id="KW-1133">Transmembrane helix</keyword>
<evidence type="ECO:0000256" key="1">
    <source>
        <dbReference type="SAM" id="MobiDB-lite"/>
    </source>
</evidence>
<dbReference type="InParanoid" id="Q241U5"/>